<dbReference type="Gene3D" id="3.30.565.10">
    <property type="entry name" value="Histidine kinase-like ATPase, C-terminal domain"/>
    <property type="match status" value="1"/>
</dbReference>
<reference evidence="9" key="1">
    <citation type="submission" date="2023-07" db="EMBL/GenBank/DDBJ databases">
        <title>Two novel species in the genus Flavivirga.</title>
        <authorList>
            <person name="Kwon K."/>
        </authorList>
    </citation>
    <scope>NUCLEOTIDE SEQUENCE</scope>
    <source>
        <strain evidence="9">KACC 14157</strain>
    </source>
</reference>
<proteinExistence type="predicted"/>
<evidence type="ECO:0000313" key="10">
    <source>
        <dbReference type="Proteomes" id="UP001176891"/>
    </source>
</evidence>
<evidence type="ECO:0000256" key="8">
    <source>
        <dbReference type="SAM" id="SignalP"/>
    </source>
</evidence>
<dbReference type="Gene3D" id="1.25.40.10">
    <property type="entry name" value="Tetratricopeptide repeat domain"/>
    <property type="match status" value="2"/>
</dbReference>
<evidence type="ECO:0000256" key="7">
    <source>
        <dbReference type="SAM" id="Phobius"/>
    </source>
</evidence>
<keyword evidence="10" id="KW-1185">Reference proteome</keyword>
<feature type="signal peptide" evidence="8">
    <location>
        <begin position="1"/>
        <end position="20"/>
    </location>
</feature>
<feature type="transmembrane region" description="Helical" evidence="7">
    <location>
        <begin position="418"/>
        <end position="438"/>
    </location>
</feature>
<dbReference type="EMBL" id="JAUOEM010000002">
    <property type="protein sequence ID" value="MDO5987107.1"/>
    <property type="molecule type" value="Genomic_DNA"/>
</dbReference>
<keyword evidence="8" id="KW-0732">Signal</keyword>
<evidence type="ECO:0000256" key="6">
    <source>
        <dbReference type="PROSITE-ProRule" id="PRU00339"/>
    </source>
</evidence>
<comment type="caution">
    <text evidence="9">The sequence shown here is derived from an EMBL/GenBank/DDBJ whole genome shotgun (WGS) entry which is preliminary data.</text>
</comment>
<keyword evidence="3" id="KW-0808">Transferase</keyword>
<dbReference type="InterPro" id="IPR019734">
    <property type="entry name" value="TPR_rpt"/>
</dbReference>
<dbReference type="PANTHER" id="PTHR24421">
    <property type="entry name" value="NITRATE/NITRITE SENSOR PROTEIN NARX-RELATED"/>
    <property type="match status" value="1"/>
</dbReference>
<accession>A0ABT8WZK3</accession>
<keyword evidence="4" id="KW-0418">Kinase</keyword>
<dbReference type="InterPro" id="IPR011990">
    <property type="entry name" value="TPR-like_helical_dom_sf"/>
</dbReference>
<evidence type="ECO:0000256" key="5">
    <source>
        <dbReference type="ARBA" id="ARBA00023012"/>
    </source>
</evidence>
<keyword evidence="6" id="KW-0802">TPR repeat</keyword>
<evidence type="ECO:0000256" key="1">
    <source>
        <dbReference type="ARBA" id="ARBA00000085"/>
    </source>
</evidence>
<feature type="chain" id="PRO_5046470276" description="histidine kinase" evidence="8">
    <location>
        <begin position="21"/>
        <end position="643"/>
    </location>
</feature>
<dbReference type="InterPro" id="IPR036890">
    <property type="entry name" value="HATPase_C_sf"/>
</dbReference>
<dbReference type="PANTHER" id="PTHR24421:SF10">
    <property type="entry name" value="NITRATE_NITRITE SENSOR PROTEIN NARQ"/>
    <property type="match status" value="1"/>
</dbReference>
<dbReference type="SUPFAM" id="SSF48452">
    <property type="entry name" value="TPR-like"/>
    <property type="match status" value="1"/>
</dbReference>
<sequence length="643" mass="74381">MNKIILIIFCSLFLSCNLNNSIDAKFNECIQHYYKASKDKSTSLSQKKKAINTALQCTQKRNKDTFFSKILYQKNVIHLQNQEYDSLLVYQKLLLNHAATINDKLYLAKQYLIKAFYFDEVLQLPDSAFHYYNISKDHFITIKDSSGVGKNLLYMGLIQQNQNDYFGSKETLTEALQYLNPTKNIRYISSAYNALATNHRKLLNYEDAINYYSKAIKVANSEKDKLICKNNIAVTHVDHKQYEKAIALLSGIIKDSLFQNIPKEYNRAIDNLAYAKWLSGQNKTEKPLLEVLNIRIKNNDKRGQIASYTHLGEFYSKDNSMKASAYFDSVIRLSKDLKMPRAEKDAVKFLMKVYPKNVELRNRYVFLQDSLYAQELKVKTQFAKYKYDDKQKQESILRLQKEKAEKDLAYTKERHSKIIYLSAFILACLIIAFAIYFFKRRAEVLKQQNELEKLEAVYNTEAELSRKLHDDFGAKINHSMLLVQNDSDKYKLLDALDELYNQSRDFSREINEVETGANYKNELFDMFSIYTSTQVKLYTTGSKSIDWSTINDLSKIVLYKVLRELMINMLKHSNATAVKIAFKTLSDGLQINYSDNGVGASKMAMQTKNGLRNTEKRIQAIGGTIIFETDKGKGFKAEIKTPN</sequence>
<dbReference type="PROSITE" id="PS50005">
    <property type="entry name" value="TPR"/>
    <property type="match status" value="1"/>
</dbReference>
<dbReference type="EC" id="2.7.13.3" evidence="2"/>
<keyword evidence="5" id="KW-0902">Two-component regulatory system</keyword>
<keyword evidence="7" id="KW-1133">Transmembrane helix</keyword>
<evidence type="ECO:0000256" key="4">
    <source>
        <dbReference type="ARBA" id="ARBA00022777"/>
    </source>
</evidence>
<comment type="catalytic activity">
    <reaction evidence="1">
        <text>ATP + protein L-histidine = ADP + protein N-phospho-L-histidine.</text>
        <dbReference type="EC" id="2.7.13.3"/>
    </reaction>
</comment>
<dbReference type="PROSITE" id="PS51257">
    <property type="entry name" value="PROKAR_LIPOPROTEIN"/>
    <property type="match status" value="1"/>
</dbReference>
<feature type="repeat" description="TPR" evidence="6">
    <location>
        <begin position="189"/>
        <end position="222"/>
    </location>
</feature>
<evidence type="ECO:0000313" key="9">
    <source>
        <dbReference type="EMBL" id="MDO5987107.1"/>
    </source>
</evidence>
<name>A0ABT8WZK3_9FLAO</name>
<protein>
    <recommendedName>
        <fullName evidence="2">histidine kinase</fullName>
        <ecNumber evidence="2">2.7.13.3</ecNumber>
    </recommendedName>
</protein>
<keyword evidence="7" id="KW-0472">Membrane</keyword>
<gene>
    <name evidence="9" type="ORF">Q4Q39_06755</name>
</gene>
<dbReference type="RefSeq" id="WP_303281651.1">
    <property type="nucleotide sequence ID" value="NZ_BAABCZ010000005.1"/>
</dbReference>
<dbReference type="Proteomes" id="UP001176891">
    <property type="component" value="Unassembled WGS sequence"/>
</dbReference>
<dbReference type="SUPFAM" id="SSF55874">
    <property type="entry name" value="ATPase domain of HSP90 chaperone/DNA topoisomerase II/histidine kinase"/>
    <property type="match status" value="1"/>
</dbReference>
<keyword evidence="7" id="KW-0812">Transmembrane</keyword>
<evidence type="ECO:0000256" key="2">
    <source>
        <dbReference type="ARBA" id="ARBA00012438"/>
    </source>
</evidence>
<organism evidence="9 10">
    <name type="scientific">Flavivirga amylovorans</name>
    <dbReference type="NCBI Taxonomy" id="870486"/>
    <lineage>
        <taxon>Bacteria</taxon>
        <taxon>Pseudomonadati</taxon>
        <taxon>Bacteroidota</taxon>
        <taxon>Flavobacteriia</taxon>
        <taxon>Flavobacteriales</taxon>
        <taxon>Flavobacteriaceae</taxon>
        <taxon>Flavivirga</taxon>
    </lineage>
</organism>
<evidence type="ECO:0000256" key="3">
    <source>
        <dbReference type="ARBA" id="ARBA00022679"/>
    </source>
</evidence>
<dbReference type="InterPro" id="IPR050482">
    <property type="entry name" value="Sensor_HK_TwoCompSys"/>
</dbReference>